<dbReference type="Gene3D" id="3.40.50.300">
    <property type="entry name" value="P-loop containing nucleotide triphosphate hydrolases"/>
    <property type="match status" value="1"/>
</dbReference>
<evidence type="ECO:0000259" key="3">
    <source>
        <dbReference type="Pfam" id="PF24883"/>
    </source>
</evidence>
<evidence type="ECO:0000313" key="4">
    <source>
        <dbReference type="EMBL" id="KAJ3573773.1"/>
    </source>
</evidence>
<dbReference type="InterPro" id="IPR027417">
    <property type="entry name" value="P-loop_NTPase"/>
</dbReference>
<feature type="domain" description="Nephrocystin 3-like N-terminal" evidence="3">
    <location>
        <begin position="128"/>
        <end position="290"/>
    </location>
</feature>
<dbReference type="Proteomes" id="UP001213000">
    <property type="component" value="Unassembled WGS sequence"/>
</dbReference>
<dbReference type="PANTHER" id="PTHR10039">
    <property type="entry name" value="AMELOGENIN"/>
    <property type="match status" value="1"/>
</dbReference>
<comment type="caution">
    <text evidence="4">The sequence shown here is derived from an EMBL/GenBank/DDBJ whole genome shotgun (WGS) entry which is preliminary data.</text>
</comment>
<dbReference type="Pfam" id="PF24883">
    <property type="entry name" value="NPHP3_N"/>
    <property type="match status" value="1"/>
</dbReference>
<gene>
    <name evidence="4" type="ORF">NP233_g2212</name>
</gene>
<evidence type="ECO:0000313" key="5">
    <source>
        <dbReference type="Proteomes" id="UP001213000"/>
    </source>
</evidence>
<sequence>MIVFDSFIDSLGTFGAWIGLSPRNPVDHQVNDISGSKESGLGARSEPGSDRSPPTGFFNNANNFVINHLYAYNVENVTGPGANAFLSGNAVLQHLLPHTNLDAIVDSSARWPPPSCHPGTRVTICNRLLHWLTDAARQWNFIWLYGSAGCGKSAVAQTFAEQTLEFGRLGASFFFSRPNKRNDPKTVIPTLAYQLAVHCPAYKLVINSRLADDPSLLSKAIPVQFKKLIVEPFVHLQRHDPEAVREPFLIILDGLDECDGEMIQCEFIRLINELVRVKKDFPLLWAIVSRQEAHLQHTFTRIVDSDRIELVVDDECRSDVDRYLRDGFFDLRREYYLDETWPPKEQFDAVSKGGDGHFVFAAVALGFIGDKEHASPQERLDQLISFLERVEGASVTNPLTKLDLLYKQILSCIPEKVFPTTWHVLAHFIYTREAFFPLSHTDFLYESAQTFCNFVNIDQATFYNALRHLHSVIDVPPPEQAAITPIRFYHASFQDFLADDARSERFAIKRSQALAEITKTLFYWTEVDVRHFHADETAITVRQPNLGHGGHACLPGLKWTSGTDALKTIDPDFFSYVLQLDLRYHRTDIGWAHFTFPTGFCRTEPSNEFDVKLLDYLQAMTGQEGAEPASFPLRWAEGLTSRYREFLLAGYGDKSILVWYTQCAKDVWRLDRMNCDQVPSPETIFKHQEWLRKTGWYDVARKEHEDGSGDGSETSEYYSESKGLPTPRGMETEEEDVSSQSEDSREGD</sequence>
<proteinExistence type="predicted"/>
<feature type="region of interest" description="Disordered" evidence="2">
    <location>
        <begin position="29"/>
        <end position="55"/>
    </location>
</feature>
<name>A0AAD5VZD9_9AGAR</name>
<keyword evidence="1" id="KW-0677">Repeat</keyword>
<feature type="region of interest" description="Disordered" evidence="2">
    <location>
        <begin position="702"/>
        <end position="748"/>
    </location>
</feature>
<dbReference type="SUPFAM" id="SSF52540">
    <property type="entry name" value="P-loop containing nucleoside triphosphate hydrolases"/>
    <property type="match status" value="1"/>
</dbReference>
<dbReference type="AlphaFoldDB" id="A0AAD5VZD9"/>
<protein>
    <recommendedName>
        <fullName evidence="3">Nephrocystin 3-like N-terminal domain-containing protein</fullName>
    </recommendedName>
</protein>
<reference evidence="4" key="1">
    <citation type="submission" date="2022-07" db="EMBL/GenBank/DDBJ databases">
        <title>Genome Sequence of Leucocoprinus birnbaumii.</title>
        <authorList>
            <person name="Buettner E."/>
        </authorList>
    </citation>
    <scope>NUCLEOTIDE SEQUENCE</scope>
    <source>
        <strain evidence="4">VT141</strain>
    </source>
</reference>
<evidence type="ECO:0000256" key="2">
    <source>
        <dbReference type="SAM" id="MobiDB-lite"/>
    </source>
</evidence>
<accession>A0AAD5VZD9</accession>
<organism evidence="4 5">
    <name type="scientific">Leucocoprinus birnbaumii</name>
    <dbReference type="NCBI Taxonomy" id="56174"/>
    <lineage>
        <taxon>Eukaryota</taxon>
        <taxon>Fungi</taxon>
        <taxon>Dikarya</taxon>
        <taxon>Basidiomycota</taxon>
        <taxon>Agaricomycotina</taxon>
        <taxon>Agaricomycetes</taxon>
        <taxon>Agaricomycetidae</taxon>
        <taxon>Agaricales</taxon>
        <taxon>Agaricineae</taxon>
        <taxon>Agaricaceae</taxon>
        <taxon>Leucocoprinus</taxon>
    </lineage>
</organism>
<dbReference type="EMBL" id="JANIEX010000091">
    <property type="protein sequence ID" value="KAJ3573773.1"/>
    <property type="molecule type" value="Genomic_DNA"/>
</dbReference>
<dbReference type="InterPro" id="IPR056884">
    <property type="entry name" value="NPHP3-like_N"/>
</dbReference>
<evidence type="ECO:0000256" key="1">
    <source>
        <dbReference type="ARBA" id="ARBA00022737"/>
    </source>
</evidence>
<keyword evidence="5" id="KW-1185">Reference proteome</keyword>